<organism evidence="2 3">
    <name type="scientific">Brevibacillus panacihumi</name>
    <dbReference type="NCBI Taxonomy" id="497735"/>
    <lineage>
        <taxon>Bacteria</taxon>
        <taxon>Bacillati</taxon>
        <taxon>Bacillota</taxon>
        <taxon>Bacilli</taxon>
        <taxon>Bacillales</taxon>
        <taxon>Paenibacillaceae</taxon>
        <taxon>Brevibacillus</taxon>
    </lineage>
</organism>
<keyword evidence="1" id="KW-0472">Membrane</keyword>
<evidence type="ECO:0000256" key="1">
    <source>
        <dbReference type="SAM" id="Phobius"/>
    </source>
</evidence>
<protein>
    <recommendedName>
        <fullName evidence="4">DUF4367 domain-containing protein</fullName>
    </recommendedName>
</protein>
<keyword evidence="1" id="KW-1133">Transmembrane helix</keyword>
<keyword evidence="1" id="KW-0812">Transmembrane</keyword>
<evidence type="ECO:0000313" key="2">
    <source>
        <dbReference type="EMBL" id="RNB82932.1"/>
    </source>
</evidence>
<evidence type="ECO:0000313" key="3">
    <source>
        <dbReference type="Proteomes" id="UP000281915"/>
    </source>
</evidence>
<reference evidence="2 3" key="1">
    <citation type="submission" date="2018-10" db="EMBL/GenBank/DDBJ databases">
        <title>Phylogenomics of Brevibacillus.</title>
        <authorList>
            <person name="Dunlap C."/>
        </authorList>
    </citation>
    <scope>NUCLEOTIDE SEQUENCE [LARGE SCALE GENOMIC DNA]</scope>
    <source>
        <strain evidence="2 3">JCM 15085</strain>
    </source>
</reference>
<feature type="transmembrane region" description="Helical" evidence="1">
    <location>
        <begin position="47"/>
        <end position="66"/>
    </location>
</feature>
<sequence length="310" mass="35346">MQNQRDSHKDIKDLFSDPRIPQQIDVTKAVMDKIQSQKERFFVKYKVSLLVAIGILASVTTAYAAVEYLQLKNEQGEVIYQEKDATQAPNTTIQAPDLAMLALMQRESEIEEQMEPGTAAAVYIKENNPKKSVHTIAKPFEFAKLEDLQNKLGTQFAIPAALPDGFAFANGSVEYEVKRDYDKEELYKLAEATDQDYVQKPQEWTDQLIQIVVNYAAGEDTIRVAITNIEGVQDNTVYYVNQDERKTEKVVVDQKEAIYSEQPMRETTYKSIVWVTEDSGKKLEYRISTNSSKWNADAAKKWMQAFLTAK</sequence>
<name>A0A3M8D4H5_9BACL</name>
<comment type="caution">
    <text evidence="2">The sequence shown here is derived from an EMBL/GenBank/DDBJ whole genome shotgun (WGS) entry which is preliminary data.</text>
</comment>
<dbReference type="AlphaFoldDB" id="A0A3M8D4H5"/>
<dbReference type="Proteomes" id="UP000281915">
    <property type="component" value="Unassembled WGS sequence"/>
</dbReference>
<gene>
    <name evidence="2" type="ORF">EDM58_05990</name>
</gene>
<dbReference type="RefSeq" id="WP_122912547.1">
    <property type="nucleotide sequence ID" value="NZ_RHHT01000008.1"/>
</dbReference>
<evidence type="ECO:0008006" key="4">
    <source>
        <dbReference type="Google" id="ProtNLM"/>
    </source>
</evidence>
<accession>A0A3M8D4H5</accession>
<dbReference type="EMBL" id="RHHT01000008">
    <property type="protein sequence ID" value="RNB82932.1"/>
    <property type="molecule type" value="Genomic_DNA"/>
</dbReference>
<proteinExistence type="predicted"/>